<feature type="region of interest" description="Disordered" evidence="1">
    <location>
        <begin position="45"/>
        <end position="113"/>
    </location>
</feature>
<dbReference type="EMBL" id="VSRR010009073">
    <property type="protein sequence ID" value="MPC49751.1"/>
    <property type="molecule type" value="Genomic_DNA"/>
</dbReference>
<gene>
    <name evidence="2" type="ORF">E2C01_043563</name>
</gene>
<protein>
    <submittedName>
        <fullName evidence="2">Uncharacterized protein</fullName>
    </submittedName>
</protein>
<dbReference type="AlphaFoldDB" id="A0A5B7FQL8"/>
<sequence>MEDMRQRILRANPGSSDIVPCTALDTAMASQLPVIKVAAPPAPTQYQNLSKMRKQAQPFHEDKGGPHHPCTRGNPTLSSDGQRYCVDNRQHRTPNSSKLKFPRFTGRQVSKRE</sequence>
<comment type="caution">
    <text evidence="2">The sequence shown here is derived from an EMBL/GenBank/DDBJ whole genome shotgun (WGS) entry which is preliminary data.</text>
</comment>
<keyword evidence="3" id="KW-1185">Reference proteome</keyword>
<accession>A0A5B7FQL8</accession>
<evidence type="ECO:0000313" key="2">
    <source>
        <dbReference type="EMBL" id="MPC49751.1"/>
    </source>
</evidence>
<evidence type="ECO:0000313" key="3">
    <source>
        <dbReference type="Proteomes" id="UP000324222"/>
    </source>
</evidence>
<evidence type="ECO:0000256" key="1">
    <source>
        <dbReference type="SAM" id="MobiDB-lite"/>
    </source>
</evidence>
<name>A0A5B7FQL8_PORTR</name>
<proteinExistence type="predicted"/>
<reference evidence="2 3" key="1">
    <citation type="submission" date="2019-05" db="EMBL/GenBank/DDBJ databases">
        <title>Another draft genome of Portunus trituberculatus and its Hox gene families provides insights of decapod evolution.</title>
        <authorList>
            <person name="Jeong J.-H."/>
            <person name="Song I."/>
            <person name="Kim S."/>
            <person name="Choi T."/>
            <person name="Kim D."/>
            <person name="Ryu S."/>
            <person name="Kim W."/>
        </authorList>
    </citation>
    <scope>NUCLEOTIDE SEQUENCE [LARGE SCALE GENOMIC DNA]</scope>
    <source>
        <tissue evidence="2">Muscle</tissue>
    </source>
</reference>
<dbReference type="Proteomes" id="UP000324222">
    <property type="component" value="Unassembled WGS sequence"/>
</dbReference>
<organism evidence="2 3">
    <name type="scientific">Portunus trituberculatus</name>
    <name type="common">Swimming crab</name>
    <name type="synonym">Neptunus trituberculatus</name>
    <dbReference type="NCBI Taxonomy" id="210409"/>
    <lineage>
        <taxon>Eukaryota</taxon>
        <taxon>Metazoa</taxon>
        <taxon>Ecdysozoa</taxon>
        <taxon>Arthropoda</taxon>
        <taxon>Crustacea</taxon>
        <taxon>Multicrustacea</taxon>
        <taxon>Malacostraca</taxon>
        <taxon>Eumalacostraca</taxon>
        <taxon>Eucarida</taxon>
        <taxon>Decapoda</taxon>
        <taxon>Pleocyemata</taxon>
        <taxon>Brachyura</taxon>
        <taxon>Eubrachyura</taxon>
        <taxon>Portunoidea</taxon>
        <taxon>Portunidae</taxon>
        <taxon>Portuninae</taxon>
        <taxon>Portunus</taxon>
    </lineage>
</organism>